<sequence length="152" mass="17181">MPQTEKRIIIRARVTDIPGSPEGRLFQLGDKFCRQMLQRLPRLTVLSDVTTCNMLQASPVLAALFVRIGAAKFGADLLAHHAYYWPTIWSPYFLSSATKQILSRALCYDLTAADPGMFGRLGRVTTMQSSQTEMRRLILAVKEANNMFCLRR</sequence>
<dbReference type="Proteomes" id="UP000799766">
    <property type="component" value="Unassembled WGS sequence"/>
</dbReference>
<protein>
    <submittedName>
        <fullName evidence="1">Uncharacterized protein</fullName>
    </submittedName>
</protein>
<reference evidence="1" key="1">
    <citation type="journal article" date="2020" name="Stud. Mycol.">
        <title>101 Dothideomycetes genomes: a test case for predicting lifestyles and emergence of pathogens.</title>
        <authorList>
            <person name="Haridas S."/>
            <person name="Albert R."/>
            <person name="Binder M."/>
            <person name="Bloem J."/>
            <person name="Labutti K."/>
            <person name="Salamov A."/>
            <person name="Andreopoulos B."/>
            <person name="Baker S."/>
            <person name="Barry K."/>
            <person name="Bills G."/>
            <person name="Bluhm B."/>
            <person name="Cannon C."/>
            <person name="Castanera R."/>
            <person name="Culley D."/>
            <person name="Daum C."/>
            <person name="Ezra D."/>
            <person name="Gonzalez J."/>
            <person name="Henrissat B."/>
            <person name="Kuo A."/>
            <person name="Liang C."/>
            <person name="Lipzen A."/>
            <person name="Lutzoni F."/>
            <person name="Magnuson J."/>
            <person name="Mondo S."/>
            <person name="Nolan M."/>
            <person name="Ohm R."/>
            <person name="Pangilinan J."/>
            <person name="Park H.-J."/>
            <person name="Ramirez L."/>
            <person name="Alfaro M."/>
            <person name="Sun H."/>
            <person name="Tritt A."/>
            <person name="Yoshinaga Y."/>
            <person name="Zwiers L.-H."/>
            <person name="Turgeon B."/>
            <person name="Goodwin S."/>
            <person name="Spatafora J."/>
            <person name="Crous P."/>
            <person name="Grigoriev I."/>
        </authorList>
    </citation>
    <scope>NUCLEOTIDE SEQUENCE</scope>
    <source>
        <strain evidence="1">ATCC 16933</strain>
    </source>
</reference>
<dbReference type="EMBL" id="MU001681">
    <property type="protein sequence ID" value="KAF2457215.1"/>
    <property type="molecule type" value="Genomic_DNA"/>
</dbReference>
<name>A0A6A6NZN6_9PEZI</name>
<organism evidence="1 2">
    <name type="scientific">Lineolata rhizophorae</name>
    <dbReference type="NCBI Taxonomy" id="578093"/>
    <lineage>
        <taxon>Eukaryota</taxon>
        <taxon>Fungi</taxon>
        <taxon>Dikarya</taxon>
        <taxon>Ascomycota</taxon>
        <taxon>Pezizomycotina</taxon>
        <taxon>Dothideomycetes</taxon>
        <taxon>Dothideomycetes incertae sedis</taxon>
        <taxon>Lineolatales</taxon>
        <taxon>Lineolataceae</taxon>
        <taxon>Lineolata</taxon>
    </lineage>
</organism>
<accession>A0A6A6NZN6</accession>
<proteinExistence type="predicted"/>
<gene>
    <name evidence="1" type="ORF">BDY21DRAFT_345234</name>
</gene>
<dbReference type="AlphaFoldDB" id="A0A6A6NZN6"/>
<evidence type="ECO:0000313" key="2">
    <source>
        <dbReference type="Proteomes" id="UP000799766"/>
    </source>
</evidence>
<dbReference type="OrthoDB" id="4297596at2759"/>
<evidence type="ECO:0000313" key="1">
    <source>
        <dbReference type="EMBL" id="KAF2457215.1"/>
    </source>
</evidence>
<keyword evidence="2" id="KW-1185">Reference proteome</keyword>